<dbReference type="InterPro" id="IPR015927">
    <property type="entry name" value="Peptidase_S24_S26A/B/C"/>
</dbReference>
<evidence type="ECO:0000313" key="6">
    <source>
        <dbReference type="Proteomes" id="UP001222680"/>
    </source>
</evidence>
<dbReference type="Proteomes" id="UP001222680">
    <property type="component" value="Chromosome"/>
</dbReference>
<dbReference type="SUPFAM" id="SSF51306">
    <property type="entry name" value="LexA/Signal peptidase"/>
    <property type="match status" value="1"/>
</dbReference>
<evidence type="ECO:0000256" key="2">
    <source>
        <dbReference type="ARBA" id="ARBA00023125"/>
    </source>
</evidence>
<reference evidence="5 6" key="1">
    <citation type="submission" date="2022-02" db="EMBL/GenBank/DDBJ databases">
        <title>Phenotypic, genotypic and serological characterization of Edwardsiella ictaluri from catfish and ornamental fish species.</title>
        <authorList>
            <person name="Rose D."/>
            <person name="Tekedar H.C."/>
            <person name="Waldbieser G.C."/>
            <person name="Aarattuthodi S."/>
            <person name="Griffin M.J."/>
        </authorList>
    </citation>
    <scope>NUCLEOTIDE SEQUENCE [LARGE SCALE GENOMIC DNA]</scope>
    <source>
        <strain evidence="5 6">13 TAL-140 K3</strain>
    </source>
</reference>
<accession>A0ABY8GDG2</accession>
<dbReference type="InterPro" id="IPR001387">
    <property type="entry name" value="Cro/C1-type_HTH"/>
</dbReference>
<dbReference type="Gene3D" id="2.10.109.10">
    <property type="entry name" value="Umud Fragment, subunit A"/>
    <property type="match status" value="1"/>
</dbReference>
<dbReference type="PANTHER" id="PTHR40661:SF2">
    <property type="entry name" value="HTH-TYPE TRANSCRIPTIONAL REGULATOR PRTR"/>
    <property type="match status" value="1"/>
</dbReference>
<evidence type="ECO:0000256" key="1">
    <source>
        <dbReference type="ARBA" id="ARBA00023015"/>
    </source>
</evidence>
<protein>
    <submittedName>
        <fullName evidence="5">Helix-turn-helix transcriptional regulator</fullName>
    </submittedName>
</protein>
<proteinExistence type="predicted"/>
<dbReference type="EMBL" id="CP092014">
    <property type="protein sequence ID" value="WFN95515.1"/>
    <property type="molecule type" value="Genomic_DNA"/>
</dbReference>
<evidence type="ECO:0000256" key="3">
    <source>
        <dbReference type="ARBA" id="ARBA00023163"/>
    </source>
</evidence>
<keyword evidence="3" id="KW-0804">Transcription</keyword>
<sequence>MDIKDIRRINLRYQQNEAIRSGLTKSAFAEKCGTSASTLSQILGNRAGRNLGDDLARKIESNLGLIRGWFDIQHVETESVSIESQAKIIGDIEEWDSKTPLEDDEVEVPFLKEVQLAAGTGCAFQEDHNGCKLRFAKSTLRRLGVQYENAVCVEVVGNSMEPVLPDGATVGVDTGYKDIKDGKMYAIDYGDLLRVKVLYALPGGRIRVRSYNQIEHTDEEVTISDIRVIGRVFWSSVTY</sequence>
<dbReference type="CDD" id="cd00093">
    <property type="entry name" value="HTH_XRE"/>
    <property type="match status" value="1"/>
</dbReference>
<dbReference type="CDD" id="cd06529">
    <property type="entry name" value="S24_LexA-like"/>
    <property type="match status" value="1"/>
</dbReference>
<keyword evidence="1" id="KW-0805">Transcription regulation</keyword>
<gene>
    <name evidence="5" type="ORF">MAY91_11185</name>
</gene>
<dbReference type="PANTHER" id="PTHR40661">
    <property type="match status" value="1"/>
</dbReference>
<dbReference type="Pfam" id="PF00717">
    <property type="entry name" value="Peptidase_S24"/>
    <property type="match status" value="1"/>
</dbReference>
<organism evidence="5 6">
    <name type="scientific">Edwardsiella ictaluri</name>
    <dbReference type="NCBI Taxonomy" id="67780"/>
    <lineage>
        <taxon>Bacteria</taxon>
        <taxon>Pseudomonadati</taxon>
        <taxon>Pseudomonadota</taxon>
        <taxon>Gammaproteobacteria</taxon>
        <taxon>Enterobacterales</taxon>
        <taxon>Hafniaceae</taxon>
        <taxon>Edwardsiella</taxon>
    </lineage>
</organism>
<dbReference type="InterPro" id="IPR039418">
    <property type="entry name" value="LexA-like"/>
</dbReference>
<feature type="domain" description="Peptidase S24/S26A/S26B/S26C" evidence="4">
    <location>
        <begin position="115"/>
        <end position="233"/>
    </location>
</feature>
<dbReference type="InterPro" id="IPR036286">
    <property type="entry name" value="LexA/Signal_pep-like_sf"/>
</dbReference>
<evidence type="ECO:0000259" key="4">
    <source>
        <dbReference type="Pfam" id="PF00717"/>
    </source>
</evidence>
<evidence type="ECO:0000313" key="5">
    <source>
        <dbReference type="EMBL" id="WFN95515.1"/>
    </source>
</evidence>
<dbReference type="RefSeq" id="WP_128574014.1">
    <property type="nucleotide sequence ID" value="NZ_CP113159.1"/>
</dbReference>
<keyword evidence="2" id="KW-0238">DNA-binding</keyword>
<name>A0ABY8GDG2_EDWIC</name>
<keyword evidence="6" id="KW-1185">Reference proteome</keyword>